<proteinExistence type="predicted"/>
<dbReference type="AlphaFoldDB" id="A0AAV4FFF6"/>
<comment type="caution">
    <text evidence="2">The sequence shown here is derived from an EMBL/GenBank/DDBJ whole genome shotgun (WGS) entry which is preliminary data.</text>
</comment>
<evidence type="ECO:0000313" key="2">
    <source>
        <dbReference type="EMBL" id="GFR71967.1"/>
    </source>
</evidence>
<dbReference type="Gene3D" id="3.90.215.10">
    <property type="entry name" value="Gamma Fibrinogen, chain A, domain 1"/>
    <property type="match status" value="1"/>
</dbReference>
<accession>A0AAV4FFF6</accession>
<protein>
    <submittedName>
        <fullName evidence="2">Fibrinogen alpha chain</fullName>
    </submittedName>
</protein>
<dbReference type="SMART" id="SM00186">
    <property type="entry name" value="FBG"/>
    <property type="match status" value="1"/>
</dbReference>
<organism evidence="2 3">
    <name type="scientific">Elysia marginata</name>
    <dbReference type="NCBI Taxonomy" id="1093978"/>
    <lineage>
        <taxon>Eukaryota</taxon>
        <taxon>Metazoa</taxon>
        <taxon>Spiralia</taxon>
        <taxon>Lophotrochozoa</taxon>
        <taxon>Mollusca</taxon>
        <taxon>Gastropoda</taxon>
        <taxon>Heterobranchia</taxon>
        <taxon>Euthyneura</taxon>
        <taxon>Panpulmonata</taxon>
        <taxon>Sacoglossa</taxon>
        <taxon>Placobranchoidea</taxon>
        <taxon>Plakobranchidae</taxon>
        <taxon>Elysia</taxon>
    </lineage>
</organism>
<evidence type="ECO:0000259" key="1">
    <source>
        <dbReference type="PROSITE" id="PS51406"/>
    </source>
</evidence>
<feature type="domain" description="Fibrinogen C-terminal" evidence="1">
    <location>
        <begin position="1"/>
        <end position="165"/>
    </location>
</feature>
<dbReference type="InterPro" id="IPR002181">
    <property type="entry name" value="Fibrinogen_a/b/g_C_dom"/>
</dbReference>
<dbReference type="InterPro" id="IPR050373">
    <property type="entry name" value="Fibrinogen_C-term_domain"/>
</dbReference>
<dbReference type="PROSITE" id="PS51406">
    <property type="entry name" value="FIBRINOGEN_C_2"/>
    <property type="match status" value="1"/>
</dbReference>
<dbReference type="GO" id="GO:0005615">
    <property type="term" value="C:extracellular space"/>
    <property type="evidence" value="ECO:0007669"/>
    <property type="project" value="TreeGrafter"/>
</dbReference>
<dbReference type="Proteomes" id="UP000762676">
    <property type="component" value="Unassembled WGS sequence"/>
</dbReference>
<dbReference type="SUPFAM" id="SSF56496">
    <property type="entry name" value="Fibrinogen C-terminal domain-like"/>
    <property type="match status" value="1"/>
</dbReference>
<gene>
    <name evidence="2" type="ORF">ElyMa_005693200</name>
</gene>
<reference evidence="2 3" key="1">
    <citation type="journal article" date="2021" name="Elife">
        <title>Chloroplast acquisition without the gene transfer in kleptoplastic sea slugs, Plakobranchus ocellatus.</title>
        <authorList>
            <person name="Maeda T."/>
            <person name="Takahashi S."/>
            <person name="Yoshida T."/>
            <person name="Shimamura S."/>
            <person name="Takaki Y."/>
            <person name="Nagai Y."/>
            <person name="Toyoda A."/>
            <person name="Suzuki Y."/>
            <person name="Arimoto A."/>
            <person name="Ishii H."/>
            <person name="Satoh N."/>
            <person name="Nishiyama T."/>
            <person name="Hasebe M."/>
            <person name="Maruyama T."/>
            <person name="Minagawa J."/>
            <person name="Obokata J."/>
            <person name="Shigenobu S."/>
        </authorList>
    </citation>
    <scope>NUCLEOTIDE SEQUENCE [LARGE SCALE GENOMIC DNA]</scope>
</reference>
<name>A0AAV4FFF6_9GAST</name>
<sequence length="193" mass="22331">MREDLLVYSFLWLLDLPSCFIPAWCFSICASDLALCLAERRYSGDLDFNRTWEEYKNGFGSLDAEFWLGNEALHQLTSKHKYELHFYVVGKGVYFFYCGGNITVGAESTGYRLQLENTPHSNALFSTFDRKNNETMTYSCSNGDPSDAQGWWYKPCAKYNLNGIWQANNASGLVFLFKRFKPYKTNVYIRRNG</sequence>
<dbReference type="PANTHER" id="PTHR19143">
    <property type="entry name" value="FIBRINOGEN/TENASCIN/ANGIOPOEITIN"/>
    <property type="match status" value="1"/>
</dbReference>
<dbReference type="InterPro" id="IPR014716">
    <property type="entry name" value="Fibrinogen_a/b/g_C_1"/>
</dbReference>
<dbReference type="EMBL" id="BMAT01011395">
    <property type="protein sequence ID" value="GFR71967.1"/>
    <property type="molecule type" value="Genomic_DNA"/>
</dbReference>
<evidence type="ECO:0000313" key="3">
    <source>
        <dbReference type="Proteomes" id="UP000762676"/>
    </source>
</evidence>
<dbReference type="Pfam" id="PF00147">
    <property type="entry name" value="Fibrinogen_C"/>
    <property type="match status" value="1"/>
</dbReference>
<keyword evidence="3" id="KW-1185">Reference proteome</keyword>
<dbReference type="InterPro" id="IPR036056">
    <property type="entry name" value="Fibrinogen-like_C"/>
</dbReference>